<dbReference type="GeneID" id="84592325"/>
<dbReference type="RefSeq" id="XP_059606344.1">
    <property type="nucleotide sequence ID" value="XM_059750343.1"/>
</dbReference>
<name>A0AAJ8BZT7_ASPNG</name>
<reference evidence="1" key="1">
    <citation type="submission" date="2025-02" db="EMBL/GenBank/DDBJ databases">
        <authorList>
            <consortium name="NCBI Genome Project"/>
        </authorList>
    </citation>
    <scope>NUCLEOTIDE SEQUENCE</scope>
</reference>
<evidence type="ECO:0000313" key="1">
    <source>
        <dbReference type="RefSeq" id="XP_059606344.1"/>
    </source>
</evidence>
<organism evidence="1">
    <name type="scientific">Aspergillus niger</name>
    <dbReference type="NCBI Taxonomy" id="5061"/>
    <lineage>
        <taxon>Eukaryota</taxon>
        <taxon>Fungi</taxon>
        <taxon>Dikarya</taxon>
        <taxon>Ascomycota</taxon>
        <taxon>Pezizomycotina</taxon>
        <taxon>Eurotiomycetes</taxon>
        <taxon>Eurotiomycetidae</taxon>
        <taxon>Eurotiales</taxon>
        <taxon>Aspergillaceae</taxon>
        <taxon>Aspergillus</taxon>
        <taxon>Aspergillus subgen. Circumdati</taxon>
    </lineage>
</organism>
<gene>
    <name evidence="1" type="ORF">An11g06620</name>
</gene>
<proteinExistence type="predicted"/>
<sequence>MGKCRSGQYGATPRYLQSRFAGFLHQIREGSQSSLINSIKEYQQGACHATHLQYEFHVIVVILAKSGICICPFKPDNMLHQLQILLNDTEETGYRKRSDPVDRNGLGKCRNFAWENIGISLCGGG</sequence>
<reference evidence="1" key="2">
    <citation type="submission" date="2025-08" db="UniProtKB">
        <authorList>
            <consortium name="RefSeq"/>
        </authorList>
    </citation>
    <scope>IDENTIFICATION</scope>
</reference>
<dbReference type="KEGG" id="ang:An11g06620"/>
<dbReference type="AlphaFoldDB" id="A0AAJ8BZT7"/>
<dbReference type="VEuPathDB" id="FungiDB:An11g06620"/>
<protein>
    <submittedName>
        <fullName evidence="1">Uncharacterized protein</fullName>
    </submittedName>
</protein>
<accession>A0AAJ8BZT7</accession>